<keyword evidence="3" id="KW-1185">Reference proteome</keyword>
<reference evidence="2 3" key="1">
    <citation type="submission" date="2011-08" db="EMBL/GenBank/DDBJ databases">
        <authorList>
            <person name="Weinstock G."/>
            <person name="Sodergren E."/>
            <person name="Clifton S."/>
            <person name="Fulton L."/>
            <person name="Fulton B."/>
            <person name="Courtney L."/>
            <person name="Fronick C."/>
            <person name="Harrison M."/>
            <person name="Strong C."/>
            <person name="Farmer C."/>
            <person name="Delahaunty K."/>
            <person name="Markovic C."/>
            <person name="Hall O."/>
            <person name="Minx P."/>
            <person name="Tomlinson C."/>
            <person name="Mitreva M."/>
            <person name="Hou S."/>
            <person name="Chen J."/>
            <person name="Wollam A."/>
            <person name="Pepin K.H."/>
            <person name="Johnson M."/>
            <person name="Bhonagiri V."/>
            <person name="Zhang X."/>
            <person name="Suruliraj S."/>
            <person name="Warren W."/>
            <person name="Chinwalla A."/>
            <person name="Mardis E.R."/>
            <person name="Wilson R.K."/>
        </authorList>
    </citation>
    <scope>NUCLEOTIDE SEQUENCE [LARGE SCALE GENOMIC DNA]</scope>
    <source>
        <strain evidence="2 3">F0357</strain>
    </source>
</reference>
<organism evidence="2 3">
    <name type="scientific">Anaeroglobus geminatus F0357</name>
    <dbReference type="NCBI Taxonomy" id="861450"/>
    <lineage>
        <taxon>Bacteria</taxon>
        <taxon>Bacillati</taxon>
        <taxon>Bacillota</taxon>
        <taxon>Negativicutes</taxon>
        <taxon>Veillonellales</taxon>
        <taxon>Veillonellaceae</taxon>
        <taxon>Anaeroglobus</taxon>
    </lineage>
</organism>
<name>G9YIC2_9FIRM</name>
<accession>G9YIC2</accession>
<keyword evidence="1" id="KW-1133">Transmembrane helix</keyword>
<evidence type="ECO:0000313" key="2">
    <source>
        <dbReference type="EMBL" id="EHM39725.1"/>
    </source>
</evidence>
<dbReference type="eggNOG" id="ENOG50335ZF">
    <property type="taxonomic scope" value="Bacteria"/>
</dbReference>
<sequence>MTITVSKKFIAIFIALVIIIAGAYGYYHFVFTRTPEYSVNIIRTAVKNHDAETFNKHVDIDSIVNDWIDKEVEKDASVKNDPLASALVPVTKNILAGSIKNAVTAAVADTQANSSKTGAATSSPIDNVTADKGDLSLKDVSSVKNADDTAEITLVVENTTKKTSATIKLKASRLTDGTWKIIALENPEELEKL</sequence>
<dbReference type="Proteomes" id="UP000005481">
    <property type="component" value="Unassembled WGS sequence"/>
</dbReference>
<keyword evidence="1" id="KW-0472">Membrane</keyword>
<proteinExistence type="predicted"/>
<dbReference type="RefSeq" id="WP_006790382.1">
    <property type="nucleotide sequence ID" value="NZ_JH417599.1"/>
</dbReference>
<keyword evidence="1" id="KW-0812">Transmembrane</keyword>
<dbReference type="STRING" id="861450.HMPREF0080_01412"/>
<feature type="transmembrane region" description="Helical" evidence="1">
    <location>
        <begin position="9"/>
        <end position="27"/>
    </location>
</feature>
<evidence type="ECO:0000256" key="1">
    <source>
        <dbReference type="SAM" id="Phobius"/>
    </source>
</evidence>
<dbReference type="AlphaFoldDB" id="G9YIC2"/>
<evidence type="ECO:0008006" key="4">
    <source>
        <dbReference type="Google" id="ProtNLM"/>
    </source>
</evidence>
<gene>
    <name evidence="2" type="ORF">HMPREF0080_01412</name>
</gene>
<dbReference type="EMBL" id="AGCJ01000060">
    <property type="protein sequence ID" value="EHM39725.1"/>
    <property type="molecule type" value="Genomic_DNA"/>
</dbReference>
<evidence type="ECO:0000313" key="3">
    <source>
        <dbReference type="Proteomes" id="UP000005481"/>
    </source>
</evidence>
<dbReference type="OrthoDB" id="1631820at2"/>
<protein>
    <recommendedName>
        <fullName evidence="4">DUF2939 domain-containing protein</fullName>
    </recommendedName>
</protein>
<comment type="caution">
    <text evidence="2">The sequence shown here is derived from an EMBL/GenBank/DDBJ whole genome shotgun (WGS) entry which is preliminary data.</text>
</comment>
<dbReference type="HOGENOM" id="CLU_1308929_0_0_9"/>